<comment type="similarity">
    <text evidence="2 6">Belongs to the 2-oxoacid dehydrogenase family.</text>
</comment>
<dbReference type="EMBL" id="JBBIAA010000001">
    <property type="protein sequence ID" value="MEJ5944092.1"/>
    <property type="molecule type" value="Genomic_DNA"/>
</dbReference>
<dbReference type="InterPro" id="IPR011053">
    <property type="entry name" value="Single_hybrid_motif"/>
</dbReference>
<dbReference type="GO" id="GO:0016746">
    <property type="term" value="F:acyltransferase activity"/>
    <property type="evidence" value="ECO:0007669"/>
    <property type="project" value="UniProtKB-KW"/>
</dbReference>
<sequence>MALQQFRLPDVGEGLTEAEVVAWRVAVGDRVDVNAVLVEIETAKSLVELPSPFAGVVRELLVDEGLTVEVGTPIVAVEVTGAQGSDGRAEGRDVDASGPDHGPGGGARGGDVVDPDGADDRRDVLVGYGPGRRASRRRPPADAAGSPGTSPAAGDAGAGAEDGSAAAAQDGASSRPLATPPVRKLARDRGVDLAEVVPSGPRGNVTRRDVLAHEETGAGDAPAPAADGEVRVPVRGVRRAMAEAMVRSTTEAPQATLFHTLDVTRTVRLVQRLKQDTGFGDVRVSPLLVAARAVVLALARTPEMGARWDGAAGELVVPGHVHLGIAAATPRGLVVPVVRDAQALGLHDLAAAITELATTAREGRTPPSALTGGTFTVTNIGALGIESGAPILNPGETGILGVGSVARRPWVHRDRVRPRWTTTLSLTVDHRVVDGAQAGGFLADVAAVLERPSQALVWS</sequence>
<dbReference type="SUPFAM" id="SSF47005">
    <property type="entry name" value="Peripheral subunit-binding domain of 2-oxo acid dehydrogenase complex"/>
    <property type="match status" value="1"/>
</dbReference>
<comment type="cofactor">
    <cofactor evidence="1 6">
        <name>(R)-lipoate</name>
        <dbReference type="ChEBI" id="CHEBI:83088"/>
    </cofactor>
</comment>
<dbReference type="PANTHER" id="PTHR43178:SF5">
    <property type="entry name" value="LIPOAMIDE ACYLTRANSFERASE COMPONENT OF BRANCHED-CHAIN ALPHA-KETO ACID DEHYDROGENASE COMPLEX, MITOCHONDRIAL"/>
    <property type="match status" value="1"/>
</dbReference>
<evidence type="ECO:0000313" key="10">
    <source>
        <dbReference type="EMBL" id="MEJ5944092.1"/>
    </source>
</evidence>
<evidence type="ECO:0000256" key="1">
    <source>
        <dbReference type="ARBA" id="ARBA00001938"/>
    </source>
</evidence>
<organism evidence="10 11">
    <name type="scientific">Pseudokineococcus basanitobsidens</name>
    <dbReference type="NCBI Taxonomy" id="1926649"/>
    <lineage>
        <taxon>Bacteria</taxon>
        <taxon>Bacillati</taxon>
        <taxon>Actinomycetota</taxon>
        <taxon>Actinomycetes</taxon>
        <taxon>Kineosporiales</taxon>
        <taxon>Kineosporiaceae</taxon>
        <taxon>Pseudokineococcus</taxon>
    </lineage>
</organism>
<dbReference type="SUPFAM" id="SSF51230">
    <property type="entry name" value="Single hybrid motif"/>
    <property type="match status" value="1"/>
</dbReference>
<feature type="domain" description="Peripheral subunit-binding (PSBD)" evidence="9">
    <location>
        <begin position="177"/>
        <end position="214"/>
    </location>
</feature>
<keyword evidence="4 6" id="KW-0450">Lipoyl</keyword>
<dbReference type="PROSITE" id="PS50968">
    <property type="entry name" value="BIOTINYL_LIPOYL"/>
    <property type="match status" value="1"/>
</dbReference>
<evidence type="ECO:0000259" key="8">
    <source>
        <dbReference type="PROSITE" id="PS50968"/>
    </source>
</evidence>
<keyword evidence="5 6" id="KW-0012">Acyltransferase</keyword>
<feature type="domain" description="Lipoyl-binding" evidence="8">
    <location>
        <begin position="3"/>
        <end position="78"/>
    </location>
</feature>
<dbReference type="InterPro" id="IPR004167">
    <property type="entry name" value="PSBD"/>
</dbReference>
<dbReference type="InterPro" id="IPR036625">
    <property type="entry name" value="E3-bd_dom_sf"/>
</dbReference>
<dbReference type="EC" id="2.3.1.-" evidence="6"/>
<feature type="compositionally biased region" description="Low complexity" evidence="7">
    <location>
        <begin position="141"/>
        <end position="173"/>
    </location>
</feature>
<dbReference type="InterPro" id="IPR001078">
    <property type="entry name" value="2-oxoacid_DH_actylTfrase"/>
</dbReference>
<evidence type="ECO:0000256" key="4">
    <source>
        <dbReference type="ARBA" id="ARBA00022823"/>
    </source>
</evidence>
<protein>
    <recommendedName>
        <fullName evidence="6">Dihydrolipoamide acetyltransferase component of pyruvate dehydrogenase complex</fullName>
        <ecNumber evidence="6">2.3.1.-</ecNumber>
    </recommendedName>
</protein>
<dbReference type="SUPFAM" id="SSF52777">
    <property type="entry name" value="CoA-dependent acyltransferases"/>
    <property type="match status" value="1"/>
</dbReference>
<evidence type="ECO:0000259" key="9">
    <source>
        <dbReference type="PROSITE" id="PS51826"/>
    </source>
</evidence>
<evidence type="ECO:0000256" key="6">
    <source>
        <dbReference type="RuleBase" id="RU003423"/>
    </source>
</evidence>
<dbReference type="Pfam" id="PF00364">
    <property type="entry name" value="Biotin_lipoyl"/>
    <property type="match status" value="1"/>
</dbReference>
<evidence type="ECO:0000256" key="3">
    <source>
        <dbReference type="ARBA" id="ARBA00022679"/>
    </source>
</evidence>
<evidence type="ECO:0000256" key="2">
    <source>
        <dbReference type="ARBA" id="ARBA00007317"/>
    </source>
</evidence>
<dbReference type="Proteomes" id="UP001387100">
    <property type="component" value="Unassembled WGS sequence"/>
</dbReference>
<dbReference type="Gene3D" id="3.30.559.10">
    <property type="entry name" value="Chloramphenicol acetyltransferase-like domain"/>
    <property type="match status" value="1"/>
</dbReference>
<accession>A0ABU8RG87</accession>
<dbReference type="PROSITE" id="PS51826">
    <property type="entry name" value="PSBD"/>
    <property type="match status" value="1"/>
</dbReference>
<dbReference type="InterPro" id="IPR000089">
    <property type="entry name" value="Biotin_lipoyl"/>
</dbReference>
<reference evidence="10 11" key="1">
    <citation type="journal article" date="2017" name="Int. J. Syst. Evol. Microbiol.">
        <title>Pseudokineococcus basanitobsidens sp. nov., isolated from volcanic rock.</title>
        <authorList>
            <person name="Lee D.W."/>
            <person name="Park M.Y."/>
            <person name="Kim J.J."/>
            <person name="Kim B.S."/>
        </authorList>
    </citation>
    <scope>NUCLEOTIDE SEQUENCE [LARGE SCALE GENOMIC DNA]</scope>
    <source>
        <strain evidence="10 11">DSM 103726</strain>
    </source>
</reference>
<evidence type="ECO:0000256" key="5">
    <source>
        <dbReference type="ARBA" id="ARBA00023315"/>
    </source>
</evidence>
<dbReference type="Pfam" id="PF00198">
    <property type="entry name" value="2-oxoacid_dh"/>
    <property type="match status" value="1"/>
</dbReference>
<name>A0ABU8RG87_9ACTN</name>
<evidence type="ECO:0000313" key="11">
    <source>
        <dbReference type="Proteomes" id="UP001387100"/>
    </source>
</evidence>
<keyword evidence="3 6" id="KW-0808">Transferase</keyword>
<comment type="caution">
    <text evidence="10">The sequence shown here is derived from an EMBL/GenBank/DDBJ whole genome shotgun (WGS) entry which is preliminary data.</text>
</comment>
<keyword evidence="11" id="KW-1185">Reference proteome</keyword>
<dbReference type="Pfam" id="PF02817">
    <property type="entry name" value="E3_binding"/>
    <property type="match status" value="1"/>
</dbReference>
<evidence type="ECO:0000256" key="7">
    <source>
        <dbReference type="SAM" id="MobiDB-lite"/>
    </source>
</evidence>
<dbReference type="PANTHER" id="PTHR43178">
    <property type="entry name" value="DIHYDROLIPOAMIDE ACETYLTRANSFERASE COMPONENT OF PYRUVATE DEHYDROGENASE COMPLEX"/>
    <property type="match status" value="1"/>
</dbReference>
<dbReference type="Gene3D" id="2.40.50.100">
    <property type="match status" value="1"/>
</dbReference>
<dbReference type="Gene3D" id="4.10.320.10">
    <property type="entry name" value="E3-binding domain"/>
    <property type="match status" value="1"/>
</dbReference>
<dbReference type="InterPro" id="IPR023213">
    <property type="entry name" value="CAT-like_dom_sf"/>
</dbReference>
<gene>
    <name evidence="10" type="ORF">WDZ17_02105</name>
</gene>
<proteinExistence type="inferred from homology"/>
<dbReference type="InterPro" id="IPR050743">
    <property type="entry name" value="2-oxoacid_DH_E2_comp"/>
</dbReference>
<feature type="region of interest" description="Disordered" evidence="7">
    <location>
        <begin position="81"/>
        <end position="186"/>
    </location>
</feature>
<dbReference type="CDD" id="cd06849">
    <property type="entry name" value="lipoyl_domain"/>
    <property type="match status" value="1"/>
</dbReference>
<dbReference type="RefSeq" id="WP_339573482.1">
    <property type="nucleotide sequence ID" value="NZ_JBBIAA010000001.1"/>
</dbReference>